<dbReference type="PROSITE" id="PS00455">
    <property type="entry name" value="AMP_BINDING"/>
    <property type="match status" value="1"/>
</dbReference>
<name>A0ABR1J9C9_9AGAR</name>
<dbReference type="InterPro" id="IPR023213">
    <property type="entry name" value="CAT-like_dom_sf"/>
</dbReference>
<dbReference type="Gene3D" id="1.10.1200.10">
    <property type="entry name" value="ACP-like"/>
    <property type="match status" value="3"/>
</dbReference>
<dbReference type="InterPro" id="IPR020845">
    <property type="entry name" value="AMP-binding_CS"/>
</dbReference>
<dbReference type="Pfam" id="PF00501">
    <property type="entry name" value="AMP-binding"/>
    <property type="match status" value="1"/>
</dbReference>
<evidence type="ECO:0000256" key="3">
    <source>
        <dbReference type="ARBA" id="ARBA00022598"/>
    </source>
</evidence>
<evidence type="ECO:0000256" key="2">
    <source>
        <dbReference type="ARBA" id="ARBA00022553"/>
    </source>
</evidence>
<reference evidence="6 7" key="1">
    <citation type="submission" date="2024-01" db="EMBL/GenBank/DDBJ databases">
        <title>A draft genome for the cacao thread blight pathogen Marasmiellus scandens.</title>
        <authorList>
            <person name="Baruah I.K."/>
            <person name="Leung J."/>
            <person name="Bukari Y."/>
            <person name="Amoako-Attah I."/>
            <person name="Meinhardt L.W."/>
            <person name="Bailey B.A."/>
            <person name="Cohen S.P."/>
        </authorList>
    </citation>
    <scope>NUCLEOTIDE SEQUENCE [LARGE SCALE GENOMIC DNA]</scope>
    <source>
        <strain evidence="6 7">GH-19</strain>
    </source>
</reference>
<dbReference type="SUPFAM" id="SSF56801">
    <property type="entry name" value="Acetyl-CoA synthetase-like"/>
    <property type="match status" value="1"/>
</dbReference>
<dbReference type="Pfam" id="PF00550">
    <property type="entry name" value="PP-binding"/>
    <property type="match status" value="3"/>
</dbReference>
<dbReference type="SUPFAM" id="SSF52777">
    <property type="entry name" value="CoA-dependent acyltransferases"/>
    <property type="match status" value="7"/>
</dbReference>
<keyword evidence="2" id="KW-0597">Phosphoprotein</keyword>
<dbReference type="SMART" id="SM00823">
    <property type="entry name" value="PKS_PP"/>
    <property type="match status" value="3"/>
</dbReference>
<dbReference type="InterPro" id="IPR036736">
    <property type="entry name" value="ACP-like_sf"/>
</dbReference>
<keyword evidence="7" id="KW-1185">Reference proteome</keyword>
<dbReference type="PANTHER" id="PTHR45527">
    <property type="entry name" value="NONRIBOSOMAL PEPTIDE SYNTHETASE"/>
    <property type="match status" value="1"/>
</dbReference>
<dbReference type="InterPro" id="IPR010071">
    <property type="entry name" value="AA_adenyl_dom"/>
</dbReference>
<dbReference type="InterPro" id="IPR042099">
    <property type="entry name" value="ANL_N_sf"/>
</dbReference>
<keyword evidence="1" id="KW-0596">Phosphopantetheine</keyword>
<dbReference type="PANTHER" id="PTHR45527:SF1">
    <property type="entry name" value="FATTY ACID SYNTHASE"/>
    <property type="match status" value="1"/>
</dbReference>
<feature type="domain" description="Carrier" evidence="5">
    <location>
        <begin position="1293"/>
        <end position="1366"/>
    </location>
</feature>
<dbReference type="InterPro" id="IPR009081">
    <property type="entry name" value="PP-bd_ACP"/>
</dbReference>
<evidence type="ECO:0000256" key="1">
    <source>
        <dbReference type="ARBA" id="ARBA00022450"/>
    </source>
</evidence>
<accession>A0ABR1J9C9</accession>
<dbReference type="InterPro" id="IPR000873">
    <property type="entry name" value="AMP-dep_synth/lig_dom"/>
</dbReference>
<evidence type="ECO:0000313" key="7">
    <source>
        <dbReference type="Proteomes" id="UP001498398"/>
    </source>
</evidence>
<dbReference type="Proteomes" id="UP001498398">
    <property type="component" value="Unassembled WGS sequence"/>
</dbReference>
<dbReference type="InterPro" id="IPR020806">
    <property type="entry name" value="PKS_PP-bd"/>
</dbReference>
<proteinExistence type="predicted"/>
<dbReference type="Gene3D" id="3.40.50.12780">
    <property type="entry name" value="N-terminal domain of ligase-like"/>
    <property type="match status" value="1"/>
</dbReference>
<evidence type="ECO:0000256" key="4">
    <source>
        <dbReference type="ARBA" id="ARBA00023268"/>
    </source>
</evidence>
<gene>
    <name evidence="6" type="primary">NRPS2</name>
    <name evidence="6" type="ORF">VKT23_012047</name>
</gene>
<evidence type="ECO:0000313" key="6">
    <source>
        <dbReference type="EMBL" id="KAK7452648.1"/>
    </source>
</evidence>
<dbReference type="NCBIfam" id="TIGR01733">
    <property type="entry name" value="AA-adenyl-dom"/>
    <property type="match status" value="1"/>
</dbReference>
<dbReference type="InterPro" id="IPR045851">
    <property type="entry name" value="AMP-bd_C_sf"/>
</dbReference>
<keyword evidence="4" id="KW-0511">Multifunctional enzyme</keyword>
<dbReference type="Gene3D" id="3.30.300.30">
    <property type="match status" value="1"/>
</dbReference>
<protein>
    <submittedName>
        <fullName evidence="6">Non-ribosomal peptide synthetase</fullName>
    </submittedName>
</protein>
<evidence type="ECO:0000259" key="5">
    <source>
        <dbReference type="PROSITE" id="PS50075"/>
    </source>
</evidence>
<dbReference type="Gene3D" id="3.30.559.10">
    <property type="entry name" value="Chloramphenicol acetyltransferase-like domain"/>
    <property type="match status" value="3"/>
</dbReference>
<comment type="caution">
    <text evidence="6">The sequence shown here is derived from an EMBL/GenBank/DDBJ whole genome shotgun (WGS) entry which is preliminary data.</text>
</comment>
<dbReference type="InterPro" id="IPR001242">
    <property type="entry name" value="Condensation_dom"/>
</dbReference>
<organism evidence="6 7">
    <name type="scientific">Marasmiellus scandens</name>
    <dbReference type="NCBI Taxonomy" id="2682957"/>
    <lineage>
        <taxon>Eukaryota</taxon>
        <taxon>Fungi</taxon>
        <taxon>Dikarya</taxon>
        <taxon>Basidiomycota</taxon>
        <taxon>Agaricomycotina</taxon>
        <taxon>Agaricomycetes</taxon>
        <taxon>Agaricomycetidae</taxon>
        <taxon>Agaricales</taxon>
        <taxon>Marasmiineae</taxon>
        <taxon>Omphalotaceae</taxon>
        <taxon>Marasmiellus</taxon>
    </lineage>
</organism>
<sequence>MDSPSSWLADYSFQALPDLGTGLRDPPKGTHYISSDIIDVIENDFPVNSFLRAAFFKVVLLYLDTRDFLFADVSSGCYTPVRAQIRDEQSLRDFVLELEENARLRGTCDLGEIRQALGLKDGESPLPVVFVWGEDNVPGYVQSSMTLVGQGSRVHFHCDSTVMSLQTAEVFLNQVVATLGFIVSHLDDLVTSPLKLPQSLISACENEYNPASAELTPLWLMHNASSRPDAVAHEVYKTLAEPPEVVTYGALNSRSNRLARWLIGNGLQKEDKVAVCRMRDAHFYVAHAAIFKSGGCYVSIDPELPEERKRYIAQDSEARFVLTTLEQAELFGERAVVLDEVQTEIDKEDGSDICLAELDSLAYLLYTSGTTGTPKGCLLNHRGLYWAIDAMCIFPRQVTNPDTDKRLALASIAFDVHISEICQSWRLGTRLVSGPRYELLANLQENIISMGITHLGMVPSMIEATLSSPDDLPLKYLVSGGEKISDALLKKWANHPKLILANFYGPTEATVGCTSRQVKMGDRKENIGRPFSSCQAYVVDAEMNIVPRGTPGELVVEGPLVGRGYHKLPDVTKKVFLEWPRPGCRCYRTGDLVRLMPDNTLEIMGRIDTQIKLRGVRIESEGVSNVLRSACSEPTDVSTLISSHPDLGGTEVLVSFVAIADSTITFLQRRSERPVIIDTMTSVVQSMKNAAVRELAVYMRPSYIVPMNFLPLSINGKTDNKILAQIFKETAVQELLRLQGYDKSSISDHPHRLPSETEKRVIEILAQLAGTSVDSLDPFSNLFECGVDSLKFSALASALRREFSCNISAAQLMREPIVEKIALLVDQPVAPQVPSKETGLASFAKRWTSVVESIFEPDQVEAILPPFPVQEGILFRSTQSPELYVQHFMYRCDALVDLNKMKACWDLAVARQQILRTAFIFDETLIQVVLKHGLNELPWHTSSCSFSEETFEEWFAREQSLSVATHINEDLTTPLFSINVYDANETGTFMVFSVNHALYDGNAMPLIINEFRQLYMGSSLREPVPLTRILEPLSHVDESTAEEFWKAKFAEVDLTARLVRHPSENRGSFMSYTLETSFSDVQAQCNASHVTLQAFFSAAFSLAGRGIFRWGRDAIFGAIRSGRSLPVEDINEAICPLVSVVPTVLPIAPQTSSHELLEAAQHYINESLPHEHTPLGRIHRWLGVKDLVEVLLSCRFDNERKVTDVIEHIASSRSQPEFIFALELVMHPTTDTVEARLSFTEADVSKEEVTAFLHQLEGCVEGLLLGQGGVSDNDTFEITAADSSEANLGTIDPRTESILTKCIADFLHVDESTLHPTTSLTSLGLSSIKAVSLSRALLQRGIKVTPVDIIQADHIRAISKRVDVEGSSQDAEEVEAWLRRMKEQLRNDLDMDALKLSPEDELVLTSCTALQTGMLAQTINSGGRLYVHAFTFQLLSHCRIDKLKSAWFGAIQQLGILRTSFHFAPNVGQWAQIIHSVTDFKWSQVQQTQLSPSAAADLISSLSFDQQSLARPPLHFRHISSTQGDYLIVVLHHALYDGIAIPKLLQYVKDLYHGNQIQPPVPFHYIADAILAQEKEGTKYWTQALAGVTPWRFPRAPQPSDDAWRASVALDVSSGEIHRFCRRYHVHPQCIGQASWTKILCRRSKLSEVVFGQVISGRTLPDADDVIGPVFNTIPCKVSILRGQTNKQLVRSIHAWNNDGLPWQHASLRSIQRQLGVTNLLDTLFLFQPHTAQSDEDPLWIILGRGDVQETKTQHAFNIELHENGSTYGVYASCAADVMHYSGLVDLLHEFNEVFTEIVRSPNTVAVPHYDELFIQTVDMTSEPQLNSTDFDESTVEAWSLKQRRMHQILVDFTGLPAQAVSPNTTLTAIGIDSICAIQVAALARRDGIALVASDVARSLTVADLLSKLDSVDQRLSPVLPASVDLPQSVVDGARGSVPTLLQDALDRILPVSAGMEADISFWKMKPAVFAFRVERKGSVGDLSSRLRASWFQLAQKHEILRSFLLKTGEGDYRLVLGVLKSFNYRWAEEVLDPESSDDVELAAVRQQTGVFAATPIPVDQPPVRLALLHGKLSSYFVLSLHHIQYDGWSLPLLIGDLEKLFEGQPVTSESNLDGFLRLFVRTPTILEEQAAYWKGVFPSNFQPHLLPALNTQGPRSGILSCIGRFLPLASGVVSEETAKSIKPPTFVKFPSMIGSREALEKRAQSLQLSSQAILLACWGIVQAKWSSTSTTTFLLSHVGRSGVSSDLDILAAPCCNYVPTHVVMEFDPKEEDLENSVMSSRILTVAYRIQVDVASRTPVVEQTRIRDISHWIGITGLPICNVSVNVLKLPGELGSGTRQTFQSLKFPYEPRHSPPFPDDPFYPEIQRDCQVEIFYRPDCDSVGISIECDNRLLSPEQAHALALDWAKLVKMV</sequence>
<dbReference type="Pfam" id="PF00668">
    <property type="entry name" value="Condensation"/>
    <property type="match status" value="3"/>
</dbReference>
<dbReference type="SUPFAM" id="SSF47336">
    <property type="entry name" value="ACP-like"/>
    <property type="match status" value="3"/>
</dbReference>
<dbReference type="Gene3D" id="3.30.559.30">
    <property type="entry name" value="Nonribosomal peptide synthetase, condensation domain"/>
    <property type="match status" value="3"/>
</dbReference>
<dbReference type="PROSITE" id="PS50075">
    <property type="entry name" value="CARRIER"/>
    <property type="match status" value="2"/>
</dbReference>
<feature type="domain" description="Carrier" evidence="5">
    <location>
        <begin position="755"/>
        <end position="829"/>
    </location>
</feature>
<keyword evidence="3" id="KW-0436">Ligase</keyword>
<dbReference type="EMBL" id="JBANRG010000028">
    <property type="protein sequence ID" value="KAK7452648.1"/>
    <property type="molecule type" value="Genomic_DNA"/>
</dbReference>